<keyword evidence="2" id="KW-1185">Reference proteome</keyword>
<evidence type="ECO:0000313" key="2">
    <source>
        <dbReference type="Proteomes" id="UP000186583"/>
    </source>
</evidence>
<dbReference type="AlphaFoldDB" id="A0A1Q8S489"/>
<name>A0A1Q8S489_9PEZI</name>
<gene>
    <name evidence="1" type="ORF">CCHL11_03265</name>
</gene>
<proteinExistence type="predicted"/>
<organism evidence="1 2">
    <name type="scientific">Colletotrichum chlorophyti</name>
    <dbReference type="NCBI Taxonomy" id="708187"/>
    <lineage>
        <taxon>Eukaryota</taxon>
        <taxon>Fungi</taxon>
        <taxon>Dikarya</taxon>
        <taxon>Ascomycota</taxon>
        <taxon>Pezizomycotina</taxon>
        <taxon>Sordariomycetes</taxon>
        <taxon>Hypocreomycetidae</taxon>
        <taxon>Glomerellales</taxon>
        <taxon>Glomerellaceae</taxon>
        <taxon>Colletotrichum</taxon>
    </lineage>
</organism>
<comment type="caution">
    <text evidence="1">The sequence shown here is derived from an EMBL/GenBank/DDBJ whole genome shotgun (WGS) entry which is preliminary data.</text>
</comment>
<evidence type="ECO:0000313" key="1">
    <source>
        <dbReference type="EMBL" id="OLN96196.1"/>
    </source>
</evidence>
<sequence length="108" mass="12083">MERCSCQSFRRFYSAAARHDPPGAGRLSTLANEMPSHFVPFDTTRTLGFITLRTARALFCSRAKVCKLAGKKRLVGFSKAYLDLEISLTDLLTLVIPIRRFDTVEALA</sequence>
<dbReference type="EMBL" id="MPGH01000022">
    <property type="protein sequence ID" value="OLN96196.1"/>
    <property type="molecule type" value="Genomic_DNA"/>
</dbReference>
<dbReference type="Proteomes" id="UP000186583">
    <property type="component" value="Unassembled WGS sequence"/>
</dbReference>
<protein>
    <submittedName>
        <fullName evidence="1">Uncharacterized protein</fullName>
    </submittedName>
</protein>
<accession>A0A1Q8S489</accession>
<reference evidence="1 2" key="1">
    <citation type="submission" date="2016-11" db="EMBL/GenBank/DDBJ databases">
        <title>Draft Genome Assembly of Colletotrichum chlorophyti a pathogen of herbaceous plants.</title>
        <authorList>
            <person name="Gan P."/>
            <person name="Narusaka M."/>
            <person name="Tsushima A."/>
            <person name="Narusaka Y."/>
            <person name="Takano Y."/>
            <person name="Shirasu K."/>
        </authorList>
    </citation>
    <scope>NUCLEOTIDE SEQUENCE [LARGE SCALE GENOMIC DNA]</scope>
    <source>
        <strain evidence="1 2">NTL11</strain>
    </source>
</reference>